<keyword evidence="2" id="KW-1185">Reference proteome</keyword>
<dbReference type="AlphaFoldDB" id="A0A4R6JZW7"/>
<proteinExistence type="predicted"/>
<organism evidence="1 2">
    <name type="scientific">Paractinoplanes brasiliensis</name>
    <dbReference type="NCBI Taxonomy" id="52695"/>
    <lineage>
        <taxon>Bacteria</taxon>
        <taxon>Bacillati</taxon>
        <taxon>Actinomycetota</taxon>
        <taxon>Actinomycetes</taxon>
        <taxon>Micromonosporales</taxon>
        <taxon>Micromonosporaceae</taxon>
        <taxon>Paractinoplanes</taxon>
    </lineage>
</organism>
<gene>
    <name evidence="1" type="ORF">C8E87_5062</name>
</gene>
<evidence type="ECO:0000313" key="2">
    <source>
        <dbReference type="Proteomes" id="UP000294901"/>
    </source>
</evidence>
<sequence>MTAVIPLLLLALVLFNDNQGRRPLLFNDNRGDRP</sequence>
<reference evidence="1 2" key="1">
    <citation type="submission" date="2019-03" db="EMBL/GenBank/DDBJ databases">
        <title>Sequencing the genomes of 1000 actinobacteria strains.</title>
        <authorList>
            <person name="Klenk H.-P."/>
        </authorList>
    </citation>
    <scope>NUCLEOTIDE SEQUENCE [LARGE SCALE GENOMIC DNA]</scope>
    <source>
        <strain evidence="1 2">DSM 43805</strain>
    </source>
</reference>
<evidence type="ECO:0000313" key="1">
    <source>
        <dbReference type="EMBL" id="TDO41331.1"/>
    </source>
</evidence>
<dbReference type="EMBL" id="SNWR01000001">
    <property type="protein sequence ID" value="TDO41331.1"/>
    <property type="molecule type" value="Genomic_DNA"/>
</dbReference>
<comment type="caution">
    <text evidence="1">The sequence shown here is derived from an EMBL/GenBank/DDBJ whole genome shotgun (WGS) entry which is preliminary data.</text>
</comment>
<dbReference type="Proteomes" id="UP000294901">
    <property type="component" value="Unassembled WGS sequence"/>
</dbReference>
<accession>A0A4R6JZW7</accession>
<protein>
    <submittedName>
        <fullName evidence="1">Uncharacterized protein</fullName>
    </submittedName>
</protein>
<name>A0A4R6JZW7_9ACTN</name>